<evidence type="ECO:0000256" key="2">
    <source>
        <dbReference type="ARBA" id="ARBA00022898"/>
    </source>
</evidence>
<dbReference type="GO" id="GO:0004794">
    <property type="term" value="F:threonine deaminase activity"/>
    <property type="evidence" value="ECO:0007669"/>
    <property type="project" value="TreeGrafter"/>
</dbReference>
<dbReference type="InterPro" id="IPR050147">
    <property type="entry name" value="Ser/Thr_Dehydratase"/>
</dbReference>
<evidence type="ECO:0000313" key="5">
    <source>
        <dbReference type="EMBL" id="SBT43962.1"/>
    </source>
</evidence>
<dbReference type="PANTHER" id="PTHR48078">
    <property type="entry name" value="THREONINE DEHYDRATASE, MITOCHONDRIAL-RELATED"/>
    <property type="match status" value="1"/>
</dbReference>
<evidence type="ECO:0000313" key="6">
    <source>
        <dbReference type="Proteomes" id="UP000198765"/>
    </source>
</evidence>
<dbReference type="AlphaFoldDB" id="A0A1A8ZJ95"/>
<dbReference type="GO" id="GO:0009097">
    <property type="term" value="P:isoleucine biosynthetic process"/>
    <property type="evidence" value="ECO:0007669"/>
    <property type="project" value="TreeGrafter"/>
</dbReference>
<dbReference type="Gene3D" id="3.40.50.1100">
    <property type="match status" value="2"/>
</dbReference>
<dbReference type="Proteomes" id="UP000198765">
    <property type="component" value="Chromosome I"/>
</dbReference>
<evidence type="ECO:0000256" key="3">
    <source>
        <dbReference type="ARBA" id="ARBA00023239"/>
    </source>
</evidence>
<comment type="cofactor">
    <cofactor evidence="1">
        <name>pyridoxal 5'-phosphate</name>
        <dbReference type="ChEBI" id="CHEBI:597326"/>
    </cofactor>
</comment>
<dbReference type="InterPro" id="IPR001926">
    <property type="entry name" value="TrpB-like_PALP"/>
</dbReference>
<proteinExistence type="predicted"/>
<dbReference type="PANTHER" id="PTHR48078:SF6">
    <property type="entry name" value="L-THREONINE DEHYDRATASE CATABOLIC TDCB"/>
    <property type="match status" value="1"/>
</dbReference>
<organism evidence="5 6">
    <name type="scientific">Micromonospora narathiwatensis</name>
    <dbReference type="NCBI Taxonomy" id="299146"/>
    <lineage>
        <taxon>Bacteria</taxon>
        <taxon>Bacillati</taxon>
        <taxon>Actinomycetota</taxon>
        <taxon>Actinomycetes</taxon>
        <taxon>Micromonosporales</taxon>
        <taxon>Micromonosporaceae</taxon>
        <taxon>Micromonospora</taxon>
    </lineage>
</organism>
<evidence type="ECO:0000259" key="4">
    <source>
        <dbReference type="Pfam" id="PF00291"/>
    </source>
</evidence>
<accession>A0A1A8ZJ95</accession>
<name>A0A1A8ZJ95_9ACTN</name>
<dbReference type="RefSeq" id="WP_091193524.1">
    <property type="nucleotide sequence ID" value="NZ_LT594324.1"/>
</dbReference>
<dbReference type="GO" id="GO:0003941">
    <property type="term" value="F:L-serine ammonia-lyase activity"/>
    <property type="evidence" value="ECO:0007669"/>
    <property type="project" value="TreeGrafter"/>
</dbReference>
<dbReference type="GO" id="GO:0006565">
    <property type="term" value="P:L-serine catabolic process"/>
    <property type="evidence" value="ECO:0007669"/>
    <property type="project" value="TreeGrafter"/>
</dbReference>
<evidence type="ECO:0000256" key="1">
    <source>
        <dbReference type="ARBA" id="ARBA00001933"/>
    </source>
</evidence>
<dbReference type="OrthoDB" id="9778118at2"/>
<dbReference type="InterPro" id="IPR036052">
    <property type="entry name" value="TrpB-like_PALP_sf"/>
</dbReference>
<feature type="domain" description="Tryptophan synthase beta chain-like PALP" evidence="4">
    <location>
        <begin position="76"/>
        <end position="369"/>
    </location>
</feature>
<dbReference type="SUPFAM" id="SSF53686">
    <property type="entry name" value="Tryptophan synthase beta subunit-like PLP-dependent enzymes"/>
    <property type="match status" value="1"/>
</dbReference>
<dbReference type="Pfam" id="PF00291">
    <property type="entry name" value="PALP"/>
    <property type="match status" value="1"/>
</dbReference>
<reference evidence="5 6" key="1">
    <citation type="submission" date="2016-06" db="EMBL/GenBank/DDBJ databases">
        <authorList>
            <person name="Kjaerup R.B."/>
            <person name="Dalgaard T.S."/>
            <person name="Juul-Madsen H.R."/>
        </authorList>
    </citation>
    <scope>NUCLEOTIDE SEQUENCE [LARGE SCALE GENOMIC DNA]</scope>
    <source>
        <strain evidence="5 6">DSM 45248</strain>
    </source>
</reference>
<dbReference type="GO" id="GO:0006567">
    <property type="term" value="P:L-threonine catabolic process"/>
    <property type="evidence" value="ECO:0007669"/>
    <property type="project" value="TreeGrafter"/>
</dbReference>
<keyword evidence="6" id="KW-1185">Reference proteome</keyword>
<dbReference type="EMBL" id="LT594324">
    <property type="protein sequence ID" value="SBT43962.1"/>
    <property type="molecule type" value="Genomic_DNA"/>
</dbReference>
<keyword evidence="2" id="KW-0663">Pyridoxal phosphate</keyword>
<protein>
    <submittedName>
        <fullName evidence="5">Threonine synthase</fullName>
    </submittedName>
</protein>
<keyword evidence="3" id="KW-0456">Lyase</keyword>
<gene>
    <name evidence="5" type="ORF">GA0070621_1932</name>
</gene>
<sequence length="375" mass="38816">MTSPTAHLRGAHRHAPWVSLRCAGGHAASDPALWRCPDCEAPWELATSPEFDPQAIDTTTWSLWRYAAMLPAVPPITLGEGGTPLVRVAVPEGEFLAKLEFLSPTGSYKDRGTAVVVSHLRALGIEEAVEDSSGNAGASLAAYAAAAGVRARVFVPAHAGAGKKRQMAEMGAEVVEVAGGRGAAAVACRQDTGAAAYASHCWNPLFLSGQSTCAWEIWEQLGGSVPDAVVCPVGQGNLFLGLARGFATLRRAGLVAAVPRMYAVQSAACAPVAQAWRAGWPQPVAVDEGVTIAEGILTSRPVRGDEILRVLRHTGGAAVSVADDEVRAAQRHLRGAGLSVEPTSAVAVAALPLLRDQLAGAEVVVPLTGSGLKTL</sequence>
<dbReference type="PATRIC" id="fig|299146.4.peg.1993"/>